<dbReference type="SUPFAM" id="SSF55620">
    <property type="entry name" value="Tetrahydrobiopterin biosynthesis enzymes-like"/>
    <property type="match status" value="1"/>
</dbReference>
<dbReference type="GO" id="GO:0046872">
    <property type="term" value="F:metal ion binding"/>
    <property type="evidence" value="ECO:0007669"/>
    <property type="project" value="UniProtKB-KW"/>
</dbReference>
<evidence type="ECO:0000313" key="5">
    <source>
        <dbReference type="EMBL" id="SUZ88640.1"/>
    </source>
</evidence>
<proteinExistence type="predicted"/>
<dbReference type="GO" id="GO:0070497">
    <property type="term" value="F:6-carboxytetrahydropterin synthase activity"/>
    <property type="evidence" value="ECO:0007669"/>
    <property type="project" value="TreeGrafter"/>
</dbReference>
<dbReference type="AlphaFoldDB" id="A0A381RAH8"/>
<dbReference type="EMBL" id="UINC01001781">
    <property type="protein sequence ID" value="SUZ88640.1"/>
    <property type="molecule type" value="Genomic_DNA"/>
</dbReference>
<reference evidence="5" key="1">
    <citation type="submission" date="2018-05" db="EMBL/GenBank/DDBJ databases">
        <authorList>
            <person name="Lanie J.A."/>
            <person name="Ng W.-L."/>
            <person name="Kazmierczak K.M."/>
            <person name="Andrzejewski T.M."/>
            <person name="Davidsen T.M."/>
            <person name="Wayne K.J."/>
            <person name="Tettelin H."/>
            <person name="Glass J.I."/>
            <person name="Rusch D."/>
            <person name="Podicherti R."/>
            <person name="Tsui H.-C.T."/>
            <person name="Winkler M.E."/>
        </authorList>
    </citation>
    <scope>NUCLEOTIDE SEQUENCE</scope>
</reference>
<dbReference type="PIRSF" id="PIRSF006113">
    <property type="entry name" value="PTP_synth"/>
    <property type="match status" value="1"/>
</dbReference>
<keyword evidence="4" id="KW-0456">Lyase</keyword>
<protein>
    <recommendedName>
        <fullName evidence="6">6-carboxy-5,6,7,8-tetrahydropterin synthase</fullName>
    </recommendedName>
</protein>
<dbReference type="NCBIfam" id="TIGR03367">
    <property type="entry name" value="queuosine_QueD"/>
    <property type="match status" value="1"/>
</dbReference>
<comment type="cofactor">
    <cofactor evidence="1">
        <name>Zn(2+)</name>
        <dbReference type="ChEBI" id="CHEBI:29105"/>
    </cofactor>
</comment>
<evidence type="ECO:0000256" key="4">
    <source>
        <dbReference type="ARBA" id="ARBA00023239"/>
    </source>
</evidence>
<keyword evidence="3" id="KW-0862">Zinc</keyword>
<dbReference type="Gene3D" id="3.30.479.10">
    <property type="entry name" value="6-pyruvoyl tetrahydropterin synthase/QueD"/>
    <property type="match status" value="1"/>
</dbReference>
<organism evidence="5">
    <name type="scientific">marine metagenome</name>
    <dbReference type="NCBI Taxonomy" id="408172"/>
    <lineage>
        <taxon>unclassified sequences</taxon>
        <taxon>metagenomes</taxon>
        <taxon>ecological metagenomes</taxon>
    </lineage>
</organism>
<evidence type="ECO:0000256" key="1">
    <source>
        <dbReference type="ARBA" id="ARBA00001947"/>
    </source>
</evidence>
<dbReference type="InterPro" id="IPR038418">
    <property type="entry name" value="6-PTP_synth/QueD_sf"/>
</dbReference>
<keyword evidence="2" id="KW-0479">Metal-binding</keyword>
<dbReference type="Pfam" id="PF01242">
    <property type="entry name" value="PTPS"/>
    <property type="match status" value="1"/>
</dbReference>
<evidence type="ECO:0008006" key="6">
    <source>
        <dbReference type="Google" id="ProtNLM"/>
    </source>
</evidence>
<dbReference type="PANTHER" id="PTHR12589">
    <property type="entry name" value="PYRUVOYL TETRAHYDROBIOPTERIN SYNTHASE"/>
    <property type="match status" value="1"/>
</dbReference>
<sequence length="118" mass="13016">MDVFKTFSIEAARSLPNLPDGHPCKNVHGHSFKITITVSGNVNTHTGFVMDFVDIDTAFGPLGKQIDHSYLNDIEGLENPSSEILCKWIWAKLLPALPGLSRIEIRETDSTGCIYKGD</sequence>
<name>A0A381RAH8_9ZZZZ</name>
<accession>A0A381RAH8</accession>
<gene>
    <name evidence="5" type="ORF">METZ01_LOCUS41494</name>
</gene>
<evidence type="ECO:0000256" key="3">
    <source>
        <dbReference type="ARBA" id="ARBA00022833"/>
    </source>
</evidence>
<dbReference type="PANTHER" id="PTHR12589:SF7">
    <property type="entry name" value="6-PYRUVOYL TETRAHYDROBIOPTERIN SYNTHASE"/>
    <property type="match status" value="1"/>
</dbReference>
<evidence type="ECO:0000256" key="2">
    <source>
        <dbReference type="ARBA" id="ARBA00022723"/>
    </source>
</evidence>
<dbReference type="InterPro" id="IPR007115">
    <property type="entry name" value="6-PTP_synth/QueD"/>
</dbReference>